<dbReference type="AlphaFoldDB" id="A0A1W1UV96"/>
<accession>A0A1W1UV96</accession>
<dbReference type="Proteomes" id="UP000192266">
    <property type="component" value="Unassembled WGS sequence"/>
</dbReference>
<reference evidence="1 2" key="1">
    <citation type="submission" date="2017-04" db="EMBL/GenBank/DDBJ databases">
        <authorList>
            <person name="Afonso C.L."/>
            <person name="Miller P.J."/>
            <person name="Scott M.A."/>
            <person name="Spackman E."/>
            <person name="Goraichik I."/>
            <person name="Dimitrov K.M."/>
            <person name="Suarez D.L."/>
            <person name="Swayne D.E."/>
        </authorList>
    </citation>
    <scope>NUCLEOTIDE SEQUENCE [LARGE SCALE GENOMIC DNA]</scope>
    <source>
        <strain evidence="1 2">DSM 11622</strain>
    </source>
</reference>
<gene>
    <name evidence="1" type="ORF">SAMN00120144_3408</name>
</gene>
<protein>
    <submittedName>
        <fullName evidence="1">Uncharacterized protein</fullName>
    </submittedName>
</protein>
<sequence length="101" mass="11079">MSGVKLIVLCIVCPLSIVSSRAQNLAGSKPPNALQQQLTVRVGLPSTVGLIQDYAAILLSKEDDKLQKLTTRRRPRTSNPTVVFTVPLPRSWITKKLAKDE</sequence>
<name>A0A1W1UV96_9BACT</name>
<evidence type="ECO:0000313" key="1">
    <source>
        <dbReference type="EMBL" id="SMB84634.1"/>
    </source>
</evidence>
<dbReference type="EMBL" id="FWWW01000040">
    <property type="protein sequence ID" value="SMB84634.1"/>
    <property type="molecule type" value="Genomic_DNA"/>
</dbReference>
<keyword evidence="2" id="KW-1185">Reference proteome</keyword>
<proteinExistence type="predicted"/>
<evidence type="ECO:0000313" key="2">
    <source>
        <dbReference type="Proteomes" id="UP000192266"/>
    </source>
</evidence>
<organism evidence="1 2">
    <name type="scientific">Hymenobacter roseosalivarius DSM 11622</name>
    <dbReference type="NCBI Taxonomy" id="645990"/>
    <lineage>
        <taxon>Bacteria</taxon>
        <taxon>Pseudomonadati</taxon>
        <taxon>Bacteroidota</taxon>
        <taxon>Cytophagia</taxon>
        <taxon>Cytophagales</taxon>
        <taxon>Hymenobacteraceae</taxon>
        <taxon>Hymenobacter</taxon>
    </lineage>
</organism>
<dbReference type="STRING" id="645990.SAMN00120144_3408"/>